<gene>
    <name evidence="2" type="ORF">ABLG96_10340</name>
</gene>
<dbReference type="GO" id="GO:0052621">
    <property type="term" value="F:diguanylate cyclase activity"/>
    <property type="evidence" value="ECO:0007669"/>
    <property type="project" value="UniProtKB-EC"/>
</dbReference>
<reference evidence="2" key="1">
    <citation type="submission" date="2024-05" db="EMBL/GenBank/DDBJ databases">
        <authorList>
            <person name="Cai S.Y."/>
            <person name="Jin L.M."/>
            <person name="Li H.R."/>
        </authorList>
    </citation>
    <scope>NUCLEOTIDE SEQUENCE</scope>
    <source>
        <strain evidence="2">A5-74</strain>
    </source>
</reference>
<dbReference type="SUPFAM" id="SSF55073">
    <property type="entry name" value="Nucleotide cyclase"/>
    <property type="match status" value="1"/>
</dbReference>
<dbReference type="PANTHER" id="PTHR45138:SF9">
    <property type="entry name" value="DIGUANYLATE CYCLASE DGCM-RELATED"/>
    <property type="match status" value="1"/>
</dbReference>
<dbReference type="GO" id="GO:0043709">
    <property type="term" value="P:cell adhesion involved in single-species biofilm formation"/>
    <property type="evidence" value="ECO:0007669"/>
    <property type="project" value="TreeGrafter"/>
</dbReference>
<dbReference type="GO" id="GO:0005886">
    <property type="term" value="C:plasma membrane"/>
    <property type="evidence" value="ECO:0007669"/>
    <property type="project" value="TreeGrafter"/>
</dbReference>
<name>A0AAU8DUT6_9ACTN</name>
<dbReference type="InterPro" id="IPR011990">
    <property type="entry name" value="TPR-like_helical_dom_sf"/>
</dbReference>
<evidence type="ECO:0000313" key="2">
    <source>
        <dbReference type="EMBL" id="XCG65636.1"/>
    </source>
</evidence>
<evidence type="ECO:0000259" key="1">
    <source>
        <dbReference type="PROSITE" id="PS50887"/>
    </source>
</evidence>
<dbReference type="AlphaFoldDB" id="A0AAU8DUT6"/>
<sequence>MDGNDAWDVLLAADTTGSYEAALLRADRSLAASRPGGDPAADLGWMLVRISSLHLLQRHGEATAEVERMITAATSPHWRALGLSWRALVNHFASLGQVEIATSGRADSALDDLARATQLMLASSGATDARVVASAHNALGNGFWLLRLFEFAEPHFADAAAVAGQQHQPNLSVKALLNHSMMQLEWANEHKQMNDEAAALPRYEVAAGLARRSHVIAQEHGLHQMQRRGRLFEAAAAVRYAPTSSILEELTDLARHEWVPTAHLAVLQVAMSHAHLRRGDHEAALRWAREAVALTGDKVGGPASIQAYEALASAVPPSQRSADLLSYAFAIARHRWRDRQQLVSAARASMDYERVAMQVHISDQLSRSDPLTGLGNRRALEQHISAWSSDPAGPRTALILVADVDGLKLINDTHGHAAGDRAITTIADHLQQQCGPEAVIVRWGGDEFVVVVPDTADAQAEEGLLERLIDGVEPERPGSASMSVGCATGLLSAWETVLKAADADMYRRRMKLRRNR</sequence>
<dbReference type="EMBL" id="CP159218">
    <property type="protein sequence ID" value="XCG65636.1"/>
    <property type="molecule type" value="Genomic_DNA"/>
</dbReference>
<keyword evidence="2" id="KW-0808">Transferase</keyword>
<dbReference type="EC" id="2.7.7.65" evidence="2"/>
<keyword evidence="2" id="KW-0548">Nucleotidyltransferase</keyword>
<dbReference type="CDD" id="cd01949">
    <property type="entry name" value="GGDEF"/>
    <property type="match status" value="1"/>
</dbReference>
<dbReference type="PANTHER" id="PTHR45138">
    <property type="entry name" value="REGULATORY COMPONENTS OF SENSORY TRANSDUCTION SYSTEM"/>
    <property type="match status" value="1"/>
</dbReference>
<dbReference type="InterPro" id="IPR000160">
    <property type="entry name" value="GGDEF_dom"/>
</dbReference>
<feature type="domain" description="GGDEF" evidence="1">
    <location>
        <begin position="395"/>
        <end position="516"/>
    </location>
</feature>
<dbReference type="GO" id="GO:1902201">
    <property type="term" value="P:negative regulation of bacterial-type flagellum-dependent cell motility"/>
    <property type="evidence" value="ECO:0007669"/>
    <property type="project" value="TreeGrafter"/>
</dbReference>
<dbReference type="PROSITE" id="PS50887">
    <property type="entry name" value="GGDEF"/>
    <property type="match status" value="1"/>
</dbReference>
<dbReference type="Pfam" id="PF00990">
    <property type="entry name" value="GGDEF"/>
    <property type="match status" value="1"/>
</dbReference>
<dbReference type="Gene3D" id="3.30.70.270">
    <property type="match status" value="1"/>
</dbReference>
<organism evidence="2">
    <name type="scientific">Nakamurella sp. A5-74</name>
    <dbReference type="NCBI Taxonomy" id="3158264"/>
    <lineage>
        <taxon>Bacteria</taxon>
        <taxon>Bacillati</taxon>
        <taxon>Actinomycetota</taxon>
        <taxon>Actinomycetes</taxon>
        <taxon>Nakamurellales</taxon>
        <taxon>Nakamurellaceae</taxon>
        <taxon>Nakamurella</taxon>
    </lineage>
</organism>
<dbReference type="InterPro" id="IPR043128">
    <property type="entry name" value="Rev_trsase/Diguanyl_cyclase"/>
</dbReference>
<dbReference type="RefSeq" id="WP_353651241.1">
    <property type="nucleotide sequence ID" value="NZ_CP159218.1"/>
</dbReference>
<dbReference type="NCBIfam" id="TIGR00254">
    <property type="entry name" value="GGDEF"/>
    <property type="match status" value="1"/>
</dbReference>
<dbReference type="Gene3D" id="1.25.40.10">
    <property type="entry name" value="Tetratricopeptide repeat domain"/>
    <property type="match status" value="1"/>
</dbReference>
<dbReference type="InterPro" id="IPR029787">
    <property type="entry name" value="Nucleotide_cyclase"/>
</dbReference>
<dbReference type="SMART" id="SM00267">
    <property type="entry name" value="GGDEF"/>
    <property type="match status" value="1"/>
</dbReference>
<protein>
    <submittedName>
        <fullName evidence="2">GGDEF domain-containing protein</fullName>
        <ecNumber evidence="2">2.7.7.65</ecNumber>
    </submittedName>
</protein>
<accession>A0AAU8DUT6</accession>
<proteinExistence type="predicted"/>
<dbReference type="InterPro" id="IPR050469">
    <property type="entry name" value="Diguanylate_Cyclase"/>
</dbReference>